<keyword evidence="4" id="KW-1185">Reference proteome</keyword>
<dbReference type="EMBL" id="JABRWJ010000006">
    <property type="protein sequence ID" value="NRF69666.1"/>
    <property type="molecule type" value="Genomic_DNA"/>
</dbReference>
<comment type="caution">
    <text evidence="3">The sequence shown here is derived from an EMBL/GenBank/DDBJ whole genome shotgun (WGS) entry which is preliminary data.</text>
</comment>
<evidence type="ECO:0000313" key="3">
    <source>
        <dbReference type="EMBL" id="NRF69666.1"/>
    </source>
</evidence>
<name>A0ABX2ELX9_9BURK</name>
<organism evidence="3 4">
    <name type="scientific">Pseudaquabacterium terrae</name>
    <dbReference type="NCBI Taxonomy" id="2732868"/>
    <lineage>
        <taxon>Bacteria</taxon>
        <taxon>Pseudomonadati</taxon>
        <taxon>Pseudomonadota</taxon>
        <taxon>Betaproteobacteria</taxon>
        <taxon>Burkholderiales</taxon>
        <taxon>Sphaerotilaceae</taxon>
        <taxon>Pseudaquabacterium</taxon>
    </lineage>
</organism>
<sequence length="297" mass="33029">MEIQALPVPPSLLGESPFWHPEERRLYWIDIPGRLLNRYDPQRELHEHWSLASEPGACAPLLGGGLLLAMRDGLWRFDPETNSRSQLAAPPYDPARQRFNDGKADPQGRFWVGTIDDLREPRAALYRHAKGRTERQAEGATTSNGLGFSPDGRTMYWADTKAHAVYAFDFDAGDGSLSRRRVFQQFAMRGADAPLETYGGRPDGAAVDSEGAYWVAMYEGQRLLRLSASGETLGEIPLPVRCPTMPCFGGDDLRTLYVTTARDKRPADELALQPWAGCVLVMRVEVPGLPVNFARCP</sequence>
<reference evidence="3 4" key="1">
    <citation type="submission" date="2020-05" db="EMBL/GenBank/DDBJ databases">
        <title>Aquincola sp. isolate from soil.</title>
        <authorList>
            <person name="Han J."/>
            <person name="Kim D.-U."/>
        </authorList>
    </citation>
    <scope>NUCLEOTIDE SEQUENCE [LARGE SCALE GENOMIC DNA]</scope>
    <source>
        <strain evidence="3 4">S2</strain>
    </source>
</reference>
<proteinExistence type="inferred from homology"/>
<evidence type="ECO:0000256" key="1">
    <source>
        <dbReference type="ARBA" id="ARBA00008853"/>
    </source>
</evidence>
<gene>
    <name evidence="3" type="ORF">HLB44_21920</name>
</gene>
<comment type="similarity">
    <text evidence="1">Belongs to the SMP-30/CGR1 family.</text>
</comment>
<dbReference type="InterPro" id="IPR011042">
    <property type="entry name" value="6-blade_b-propeller_TolB-like"/>
</dbReference>
<dbReference type="RefSeq" id="WP_173126962.1">
    <property type="nucleotide sequence ID" value="NZ_JABRWJ010000006.1"/>
</dbReference>
<dbReference type="PANTHER" id="PTHR10907">
    <property type="entry name" value="REGUCALCIN"/>
    <property type="match status" value="1"/>
</dbReference>
<evidence type="ECO:0000313" key="4">
    <source>
        <dbReference type="Proteomes" id="UP000737171"/>
    </source>
</evidence>
<dbReference type="PANTHER" id="PTHR10907:SF47">
    <property type="entry name" value="REGUCALCIN"/>
    <property type="match status" value="1"/>
</dbReference>
<dbReference type="Proteomes" id="UP000737171">
    <property type="component" value="Unassembled WGS sequence"/>
</dbReference>
<dbReference type="InterPro" id="IPR013658">
    <property type="entry name" value="SGL"/>
</dbReference>
<dbReference type="Gene3D" id="2.120.10.30">
    <property type="entry name" value="TolB, C-terminal domain"/>
    <property type="match status" value="1"/>
</dbReference>
<protein>
    <submittedName>
        <fullName evidence="3">SMP-30/gluconolactonase/LRE family protein</fullName>
    </submittedName>
</protein>
<accession>A0ABX2ELX9</accession>
<feature type="domain" description="SMP-30/Gluconolactonase/LRE-like region" evidence="2">
    <location>
        <begin position="13"/>
        <end position="262"/>
    </location>
</feature>
<dbReference type="PRINTS" id="PR01790">
    <property type="entry name" value="SMP30FAMILY"/>
</dbReference>
<dbReference type="InterPro" id="IPR005511">
    <property type="entry name" value="SMP-30"/>
</dbReference>
<dbReference type="Pfam" id="PF08450">
    <property type="entry name" value="SGL"/>
    <property type="match status" value="1"/>
</dbReference>
<evidence type="ECO:0000259" key="2">
    <source>
        <dbReference type="Pfam" id="PF08450"/>
    </source>
</evidence>
<dbReference type="SUPFAM" id="SSF63829">
    <property type="entry name" value="Calcium-dependent phosphotriesterase"/>
    <property type="match status" value="1"/>
</dbReference>